<evidence type="ECO:0000313" key="2">
    <source>
        <dbReference type="Proteomes" id="UP000026960"/>
    </source>
</evidence>
<reference evidence="1" key="1">
    <citation type="journal article" date="2009" name="Rice">
        <title>De Novo Next Generation Sequencing of Plant Genomes.</title>
        <authorList>
            <person name="Rounsley S."/>
            <person name="Marri P.R."/>
            <person name="Yu Y."/>
            <person name="He R."/>
            <person name="Sisneros N."/>
            <person name="Goicoechea J.L."/>
            <person name="Lee S.J."/>
            <person name="Angelova A."/>
            <person name="Kudrna D."/>
            <person name="Luo M."/>
            <person name="Affourtit J."/>
            <person name="Desany B."/>
            <person name="Knight J."/>
            <person name="Niazi F."/>
            <person name="Egholm M."/>
            <person name="Wing R.A."/>
        </authorList>
    </citation>
    <scope>NUCLEOTIDE SEQUENCE [LARGE SCALE GENOMIC DNA]</scope>
    <source>
        <strain evidence="1">cv. IRGC 105608</strain>
    </source>
</reference>
<sequence>MCVALSTTAGNNCGRHVMRSRCGCMLVAPGAQGIDYLVMHPIVLLRTTSLPARKQQRYSNLQANATMLDHSHAVDGPENFVSLGKSFAGWTCLNFSMS</sequence>
<protein>
    <submittedName>
        <fullName evidence="1">Uncharacterized protein</fullName>
    </submittedName>
</protein>
<keyword evidence="2" id="KW-1185">Reference proteome</keyword>
<dbReference type="HOGENOM" id="CLU_2336980_0_0_1"/>
<reference evidence="1" key="2">
    <citation type="submission" date="2015-03" db="UniProtKB">
        <authorList>
            <consortium name="EnsemblPlants"/>
        </authorList>
    </citation>
    <scope>IDENTIFICATION</scope>
</reference>
<organism evidence="1">
    <name type="scientific">Oryza barthii</name>
    <dbReference type="NCBI Taxonomy" id="65489"/>
    <lineage>
        <taxon>Eukaryota</taxon>
        <taxon>Viridiplantae</taxon>
        <taxon>Streptophyta</taxon>
        <taxon>Embryophyta</taxon>
        <taxon>Tracheophyta</taxon>
        <taxon>Spermatophyta</taxon>
        <taxon>Magnoliopsida</taxon>
        <taxon>Liliopsida</taxon>
        <taxon>Poales</taxon>
        <taxon>Poaceae</taxon>
        <taxon>BOP clade</taxon>
        <taxon>Oryzoideae</taxon>
        <taxon>Oryzeae</taxon>
        <taxon>Oryzinae</taxon>
        <taxon>Oryza</taxon>
    </lineage>
</organism>
<accession>A0A0D3GFB4</accession>
<dbReference type="PaxDb" id="65489-OBART06G10740.1"/>
<dbReference type="Proteomes" id="UP000026960">
    <property type="component" value="Chromosome 6"/>
</dbReference>
<dbReference type="AlphaFoldDB" id="A0A0D3GFB4"/>
<evidence type="ECO:0000313" key="1">
    <source>
        <dbReference type="EnsemblPlants" id="OBART06G10740.1"/>
    </source>
</evidence>
<dbReference type="EnsemblPlants" id="OBART06G10740.1">
    <property type="protein sequence ID" value="OBART06G10740.1"/>
    <property type="gene ID" value="OBART06G10740"/>
</dbReference>
<name>A0A0D3GFB4_9ORYZ</name>
<proteinExistence type="predicted"/>
<dbReference type="Gramene" id="OBART06G10740.1">
    <property type="protein sequence ID" value="OBART06G10740.1"/>
    <property type="gene ID" value="OBART06G10740"/>
</dbReference>